<dbReference type="EMBL" id="MLFT02000002">
    <property type="protein sequence ID" value="PHT55201.1"/>
    <property type="molecule type" value="Genomic_DNA"/>
</dbReference>
<dbReference type="GO" id="GO:0005085">
    <property type="term" value="F:guanyl-nucleotide exchange factor activity"/>
    <property type="evidence" value="ECO:0007669"/>
    <property type="project" value="UniProtKB-KW"/>
</dbReference>
<evidence type="ECO:0000256" key="1">
    <source>
        <dbReference type="ARBA" id="ARBA00004287"/>
    </source>
</evidence>
<organism evidence="6 7">
    <name type="scientific">Capsicum baccatum</name>
    <name type="common">Peruvian pepper</name>
    <dbReference type="NCBI Taxonomy" id="33114"/>
    <lineage>
        <taxon>Eukaryota</taxon>
        <taxon>Viridiplantae</taxon>
        <taxon>Streptophyta</taxon>
        <taxon>Embryophyta</taxon>
        <taxon>Tracheophyta</taxon>
        <taxon>Spermatophyta</taxon>
        <taxon>Magnoliopsida</taxon>
        <taxon>eudicotyledons</taxon>
        <taxon>Gunneridae</taxon>
        <taxon>Pentapetalae</taxon>
        <taxon>asterids</taxon>
        <taxon>lamiids</taxon>
        <taxon>Solanales</taxon>
        <taxon>Solanaceae</taxon>
        <taxon>Solanoideae</taxon>
        <taxon>Capsiceae</taxon>
        <taxon>Capsicum</taxon>
    </lineage>
</organism>
<dbReference type="GO" id="GO:0005829">
    <property type="term" value="C:cytosol"/>
    <property type="evidence" value="ECO:0007669"/>
    <property type="project" value="UniProtKB-SubCell"/>
</dbReference>
<dbReference type="SUPFAM" id="SSF48425">
    <property type="entry name" value="Sec7 domain"/>
    <property type="match status" value="1"/>
</dbReference>
<evidence type="ECO:0000313" key="6">
    <source>
        <dbReference type="EMBL" id="PHT55201.1"/>
    </source>
</evidence>
<feature type="domain" description="SEC7" evidence="5">
    <location>
        <begin position="596"/>
        <end position="692"/>
    </location>
</feature>
<sequence>MEGEAIVWHRSHMKSRNTGVELSWSEYVLSLNERFGEGFEDAVEALKKLTQIGSVKEYQAEFDRLLSFVNLSVENQISCYLVGLKSELNKSVRFQSPRTLMEDYKLTRLQDGVFQAQASSWGLKNGGRIQGPILPTLAYSKPLVFQRPVGVSTTFNKVREDYTNKNFKTNGNIIGRRLTSAEMNEKRAKGLCFFCDEKYELGHKCASKKQLYLIDVMDEDARDELEDQDIAKKLGCQANSIMEQAVSVADGRSNLQESAVAFARNYFFLRFFTTSSWKFPFNASDKRDETTHETTQKEEIACNRENPMMDPYGVPCMVEIFHFLCSLLNVMESIEIGSRSNPIAYDEDVPLFALGLVNSAIEVSGASSGNHPELLALIQKDLFHNLMRFGLSMSPLILSTVCSIVLNLYHHMRIKLKLQLEAFFSGVLLRIAQSKHGGSYQQQEVAIETLVDFCRQPMFMPEMYANFDCDISCSDVFEDLANLLSKSSFPVNIPLSALNTLALDGLIAMMQGMAERISQDSFVSEQASIDLGEYRPFWAEICKDYSDPNHWVPFVRKMKLIKRKLLIGVDYFNRDPKKGMEFLQGMHLLPEKCDPRSVACFFRLPGESQKIQRVLEALAERYYEQSQNILADKDAALLLSYSITMLNTDQHNAQVKKKMTEEDFIHNNRRINGGNDLPREFLSELYHSICEDEIRIVPDRGPYLDYDMFAMLSGPAIAAISVVFDNVEQEDVWKICINGLLAIAKIAAAYSSDDVLNDLVVSLCKFTTLLPPSYADEFTAAFAEDGKARLATLAVFAIANKYGDHVRSGWKNILDCILSLHKLGLLPTRLFSDAADDLESTADADTRRPTALSPSPSRFPSLAPSRKSSGLMGVFSQLLYLDEEPAPQPTEQQLAARQQTLQTIQSCHIDSIFAESKFLQAESLLQLVRALVLAAGKPRKGNNYLEDEVTAVFCLELLIAITINNRDRIMLLWQVVYDYIASVVHLTTMPSTLVEKTVFGLLRICQRLLPYKENLTDELLKSLLLILKLDARVADAFLEQITREVMHLVKANAMLIRSHIGW</sequence>
<evidence type="ECO:0000259" key="5">
    <source>
        <dbReference type="PROSITE" id="PS50190"/>
    </source>
</evidence>
<dbReference type="CDD" id="cd00171">
    <property type="entry name" value="Sec7"/>
    <property type="match status" value="1"/>
</dbReference>
<dbReference type="GO" id="GO:0032012">
    <property type="term" value="P:regulation of ARF protein signal transduction"/>
    <property type="evidence" value="ECO:0007669"/>
    <property type="project" value="InterPro"/>
</dbReference>
<dbReference type="GO" id="GO:0016020">
    <property type="term" value="C:membrane"/>
    <property type="evidence" value="ECO:0007669"/>
    <property type="project" value="UniProtKB-SubCell"/>
</dbReference>
<name>A0A2G2XCX9_CAPBA</name>
<dbReference type="PANTHER" id="PTHR10663">
    <property type="entry name" value="GUANYL-NUCLEOTIDE EXCHANGE FACTOR"/>
    <property type="match status" value="1"/>
</dbReference>
<gene>
    <name evidence="6" type="ORF">CQW23_03687</name>
</gene>
<accession>A0A2G2XCX9</accession>
<keyword evidence="3" id="KW-0344">Guanine-nucleotide releasing factor</keyword>
<dbReference type="STRING" id="33114.A0A2G2XCX9"/>
<dbReference type="OrthoDB" id="430364at2759"/>
<evidence type="ECO:0000256" key="4">
    <source>
        <dbReference type="SAM" id="MobiDB-lite"/>
    </source>
</evidence>
<dbReference type="InterPro" id="IPR032691">
    <property type="entry name" value="Mon2/Sec7/BIG1-like_HUS"/>
</dbReference>
<dbReference type="Proteomes" id="UP000224567">
    <property type="component" value="Unassembled WGS sequence"/>
</dbReference>
<evidence type="ECO:0000256" key="3">
    <source>
        <dbReference type="ARBA" id="ARBA00022658"/>
    </source>
</evidence>
<dbReference type="Pfam" id="PF03732">
    <property type="entry name" value="Retrotrans_gag"/>
    <property type="match status" value="1"/>
</dbReference>
<dbReference type="Pfam" id="PF01369">
    <property type="entry name" value="Sec7"/>
    <property type="match status" value="1"/>
</dbReference>
<dbReference type="AlphaFoldDB" id="A0A2G2XCX9"/>
<feature type="region of interest" description="Disordered" evidence="4">
    <location>
        <begin position="841"/>
        <end position="867"/>
    </location>
</feature>
<reference evidence="7" key="2">
    <citation type="journal article" date="2017" name="J. Anim. Genet.">
        <title>Multiple reference genome sequences of hot pepper reveal the massive evolution of plant disease resistance genes by retroduplication.</title>
        <authorList>
            <person name="Kim S."/>
            <person name="Park J."/>
            <person name="Yeom S.-I."/>
            <person name="Kim Y.-M."/>
            <person name="Seo E."/>
            <person name="Kim K.-T."/>
            <person name="Kim M.-S."/>
            <person name="Lee J.M."/>
            <person name="Cheong K."/>
            <person name="Shin H.-S."/>
            <person name="Kim S.-B."/>
            <person name="Han K."/>
            <person name="Lee J."/>
            <person name="Park M."/>
            <person name="Lee H.-A."/>
            <person name="Lee H.-Y."/>
            <person name="Lee Y."/>
            <person name="Oh S."/>
            <person name="Lee J.H."/>
            <person name="Choi E."/>
            <person name="Choi E."/>
            <person name="Lee S.E."/>
            <person name="Jeon J."/>
            <person name="Kim H."/>
            <person name="Choi G."/>
            <person name="Song H."/>
            <person name="Lee J."/>
            <person name="Lee S.-C."/>
            <person name="Kwon J.-K."/>
            <person name="Lee H.-Y."/>
            <person name="Koo N."/>
            <person name="Hong Y."/>
            <person name="Kim R.W."/>
            <person name="Kang W.-H."/>
            <person name="Huh J.H."/>
            <person name="Kang B.-C."/>
            <person name="Yang T.-J."/>
            <person name="Lee Y.-H."/>
            <person name="Bennetzen J.L."/>
            <person name="Choi D."/>
        </authorList>
    </citation>
    <scope>NUCLEOTIDE SEQUENCE [LARGE SCALE GENOMIC DNA]</scope>
    <source>
        <strain evidence="7">cv. PBC81</strain>
    </source>
</reference>
<comment type="subcellular location">
    <subcellularLocation>
        <location evidence="2">Cytoplasm</location>
        <location evidence="2">Cytosol</location>
    </subcellularLocation>
    <subcellularLocation>
        <location evidence="1">Membrane</location>
        <topology evidence="1">Peripheral membrane protein</topology>
        <orientation evidence="1">Cytoplasmic side</orientation>
    </subcellularLocation>
</comment>
<evidence type="ECO:0000256" key="2">
    <source>
        <dbReference type="ARBA" id="ARBA00004514"/>
    </source>
</evidence>
<dbReference type="PROSITE" id="PS50190">
    <property type="entry name" value="SEC7"/>
    <property type="match status" value="1"/>
</dbReference>
<keyword evidence="7" id="KW-1185">Reference proteome</keyword>
<reference evidence="6 7" key="1">
    <citation type="journal article" date="2017" name="Genome Biol.">
        <title>New reference genome sequences of hot pepper reveal the massive evolution of plant disease-resistance genes by retroduplication.</title>
        <authorList>
            <person name="Kim S."/>
            <person name="Park J."/>
            <person name="Yeom S.I."/>
            <person name="Kim Y.M."/>
            <person name="Seo E."/>
            <person name="Kim K.T."/>
            <person name="Kim M.S."/>
            <person name="Lee J.M."/>
            <person name="Cheong K."/>
            <person name="Shin H.S."/>
            <person name="Kim S.B."/>
            <person name="Han K."/>
            <person name="Lee J."/>
            <person name="Park M."/>
            <person name="Lee H.A."/>
            <person name="Lee H.Y."/>
            <person name="Lee Y."/>
            <person name="Oh S."/>
            <person name="Lee J.H."/>
            <person name="Choi E."/>
            <person name="Choi E."/>
            <person name="Lee S.E."/>
            <person name="Jeon J."/>
            <person name="Kim H."/>
            <person name="Choi G."/>
            <person name="Song H."/>
            <person name="Lee J."/>
            <person name="Lee S.C."/>
            <person name="Kwon J.K."/>
            <person name="Lee H.Y."/>
            <person name="Koo N."/>
            <person name="Hong Y."/>
            <person name="Kim R.W."/>
            <person name="Kang W.H."/>
            <person name="Huh J.H."/>
            <person name="Kang B.C."/>
            <person name="Yang T.J."/>
            <person name="Lee Y.H."/>
            <person name="Bennetzen J.L."/>
            <person name="Choi D."/>
        </authorList>
    </citation>
    <scope>NUCLEOTIDE SEQUENCE [LARGE SCALE GENOMIC DNA]</scope>
    <source>
        <strain evidence="7">cv. PBC81</strain>
    </source>
</reference>
<dbReference type="Gene3D" id="1.10.1000.11">
    <property type="entry name" value="Arf Nucleotide-binding Site Opener,domain 2"/>
    <property type="match status" value="1"/>
</dbReference>
<proteinExistence type="predicted"/>
<dbReference type="InterPro" id="IPR035999">
    <property type="entry name" value="Sec7_dom_sf"/>
</dbReference>
<dbReference type="InterPro" id="IPR000904">
    <property type="entry name" value="Sec7_dom"/>
</dbReference>
<dbReference type="SMART" id="SM00222">
    <property type="entry name" value="Sec7"/>
    <property type="match status" value="1"/>
</dbReference>
<dbReference type="PANTHER" id="PTHR10663:SF355">
    <property type="entry name" value="ARF GUANINE-NUCLEOTIDE EXCHANGE FACTOR GNOM-LIKE"/>
    <property type="match status" value="1"/>
</dbReference>
<dbReference type="Pfam" id="PF12783">
    <property type="entry name" value="Sec7-like_HUS"/>
    <property type="match status" value="1"/>
</dbReference>
<dbReference type="InterPro" id="IPR005162">
    <property type="entry name" value="Retrotrans_gag_dom"/>
</dbReference>
<protein>
    <submittedName>
        <fullName evidence="6">ARF guanine-nucleotide exchange factor GNL1</fullName>
    </submittedName>
</protein>
<evidence type="ECO:0000313" key="7">
    <source>
        <dbReference type="Proteomes" id="UP000224567"/>
    </source>
</evidence>
<dbReference type="InterPro" id="IPR023394">
    <property type="entry name" value="Sec7_C_sf"/>
</dbReference>
<comment type="caution">
    <text evidence="6">The sequence shown here is derived from an EMBL/GenBank/DDBJ whole genome shotgun (WGS) entry which is preliminary data.</text>
</comment>